<dbReference type="Gene3D" id="3.30.160.250">
    <property type="match status" value="1"/>
</dbReference>
<accession>A0A2T5BP23</accession>
<keyword evidence="3" id="KW-1185">Reference proteome</keyword>
<gene>
    <name evidence="2" type="ORF">C8N32_1234</name>
</gene>
<name>A0A2T5BP23_9RHOB</name>
<sequence length="102" mass="11026">MAQNEKADTPTEYIAFVHSGNSSGFGVSFPDFPGCVTQGDTIDDALRLAREALAFHVEGMSEDGEVIPEPRNTQQIEADPDLADWREGAFLAYVPLILARGA</sequence>
<evidence type="ECO:0000313" key="2">
    <source>
        <dbReference type="EMBL" id="PTN00743.1"/>
    </source>
</evidence>
<evidence type="ECO:0000313" key="3">
    <source>
        <dbReference type="Proteomes" id="UP000243859"/>
    </source>
</evidence>
<organism evidence="2 3">
    <name type="scientific">Rhodovulum imhoffii</name>
    <dbReference type="NCBI Taxonomy" id="365340"/>
    <lineage>
        <taxon>Bacteria</taxon>
        <taxon>Pseudomonadati</taxon>
        <taxon>Pseudomonadota</taxon>
        <taxon>Alphaproteobacteria</taxon>
        <taxon>Rhodobacterales</taxon>
        <taxon>Paracoccaceae</taxon>
        <taxon>Rhodovulum</taxon>
    </lineage>
</organism>
<dbReference type="Proteomes" id="UP000243859">
    <property type="component" value="Unassembled WGS sequence"/>
</dbReference>
<dbReference type="Pfam" id="PF15919">
    <property type="entry name" value="HicB_lk_antitox"/>
    <property type="match status" value="1"/>
</dbReference>
<dbReference type="SUPFAM" id="SSF143100">
    <property type="entry name" value="TTHA1013/TTHA0281-like"/>
    <property type="match status" value="1"/>
</dbReference>
<dbReference type="PANTHER" id="PTHR34504">
    <property type="entry name" value="ANTITOXIN HICB"/>
    <property type="match status" value="1"/>
</dbReference>
<dbReference type="PANTHER" id="PTHR34504:SF2">
    <property type="entry name" value="UPF0150 PROTEIN SSL0259"/>
    <property type="match status" value="1"/>
</dbReference>
<protein>
    <submittedName>
        <fullName evidence="2">Putative RNase H-like HicB family nuclease</fullName>
    </submittedName>
</protein>
<dbReference type="InterPro" id="IPR035069">
    <property type="entry name" value="TTHA1013/TTHA0281-like"/>
</dbReference>
<reference evidence="2 3" key="1">
    <citation type="submission" date="2018-04" db="EMBL/GenBank/DDBJ databases">
        <title>Genomic Encyclopedia of Archaeal and Bacterial Type Strains, Phase II (KMG-II): from individual species to whole genera.</title>
        <authorList>
            <person name="Goeker M."/>
        </authorList>
    </citation>
    <scope>NUCLEOTIDE SEQUENCE [LARGE SCALE GENOMIC DNA]</scope>
    <source>
        <strain evidence="2 3">DSM 18064</strain>
    </source>
</reference>
<evidence type="ECO:0000259" key="1">
    <source>
        <dbReference type="Pfam" id="PF15919"/>
    </source>
</evidence>
<feature type="domain" description="HicB-like antitoxin of toxin-antitoxin system" evidence="1">
    <location>
        <begin position="13"/>
        <end position="85"/>
    </location>
</feature>
<comment type="caution">
    <text evidence="2">The sequence shown here is derived from an EMBL/GenBank/DDBJ whole genome shotgun (WGS) entry which is preliminary data.</text>
</comment>
<dbReference type="AlphaFoldDB" id="A0A2T5BP23"/>
<dbReference type="RefSeq" id="WP_201132337.1">
    <property type="nucleotide sequence ID" value="NZ_NHSI01000027.1"/>
</dbReference>
<dbReference type="InterPro" id="IPR031807">
    <property type="entry name" value="HicB-like"/>
</dbReference>
<proteinExistence type="predicted"/>
<dbReference type="InterPro" id="IPR051404">
    <property type="entry name" value="TA_system_antitoxin"/>
</dbReference>
<dbReference type="EMBL" id="QAAA01000023">
    <property type="protein sequence ID" value="PTN00743.1"/>
    <property type="molecule type" value="Genomic_DNA"/>
</dbReference>